<accession>A0A7T9DJD5</accession>
<dbReference type="EMBL" id="CP064981">
    <property type="protein sequence ID" value="QQR92367.1"/>
    <property type="molecule type" value="Genomic_DNA"/>
</dbReference>
<evidence type="ECO:0000313" key="1">
    <source>
        <dbReference type="EMBL" id="QQR92367.1"/>
    </source>
</evidence>
<sequence>MSASFKVVIILTAEAHHAEVLSGIHKQFKDFFDYSEQAVYIYLDDHHVVWNKKFGELVGYATPAAAFKSKKHFLELFVDASSQKKLVKAFSNAMESGAGSSNTIVWKHKSGKKKKTTTILVPIPYDGHLLALHFIQ</sequence>
<dbReference type="SUPFAM" id="SSF55785">
    <property type="entry name" value="PYP-like sensor domain (PAS domain)"/>
    <property type="match status" value="1"/>
</dbReference>
<reference evidence="1" key="1">
    <citation type="submission" date="2020-11" db="EMBL/GenBank/DDBJ databases">
        <title>Connecting structure to function with the recovery of over 1000 high-quality activated sludge metagenome-assembled genomes encoding full-length rRNA genes using long-read sequencing.</title>
        <authorList>
            <person name="Singleton C.M."/>
            <person name="Petriglieri F."/>
            <person name="Kristensen J.M."/>
            <person name="Kirkegaard R.H."/>
            <person name="Michaelsen T.Y."/>
            <person name="Andersen M.H."/>
            <person name="Karst S.M."/>
            <person name="Dueholm M.S."/>
            <person name="Nielsen P.H."/>
            <person name="Albertsen M."/>
        </authorList>
    </citation>
    <scope>NUCLEOTIDE SEQUENCE</scope>
    <source>
        <strain evidence="1">Fred_18-Q3-R57-64_BAT3C.431</strain>
    </source>
</reference>
<name>A0A7T9DJD5_9ARCH</name>
<protein>
    <recommendedName>
        <fullName evidence="2">PAS domain-containing protein</fullName>
    </recommendedName>
</protein>
<evidence type="ECO:0008006" key="2">
    <source>
        <dbReference type="Google" id="ProtNLM"/>
    </source>
</evidence>
<dbReference type="InterPro" id="IPR035965">
    <property type="entry name" value="PAS-like_dom_sf"/>
</dbReference>
<proteinExistence type="predicted"/>
<organism evidence="1">
    <name type="scientific">Candidatus Iainarchaeum sp</name>
    <dbReference type="NCBI Taxonomy" id="3101447"/>
    <lineage>
        <taxon>Archaea</taxon>
        <taxon>Candidatus Iainarchaeota</taxon>
        <taxon>Candidatus Iainarchaeia</taxon>
        <taxon>Candidatus Iainarchaeales</taxon>
        <taxon>Candidatus Iainarchaeaceae</taxon>
        <taxon>Candidatus Iainarchaeum</taxon>
    </lineage>
</organism>
<dbReference type="Proteomes" id="UP000596004">
    <property type="component" value="Chromosome"/>
</dbReference>
<gene>
    <name evidence="1" type="ORF">IPJ89_04390</name>
</gene>
<dbReference type="Gene3D" id="3.30.450.20">
    <property type="entry name" value="PAS domain"/>
    <property type="match status" value="1"/>
</dbReference>
<dbReference type="AlphaFoldDB" id="A0A7T9DJD5"/>